<proteinExistence type="predicted"/>
<gene>
    <name evidence="3" type="ORF">GLW04_19285</name>
</gene>
<feature type="transmembrane region" description="Helical" evidence="2">
    <location>
        <begin position="16"/>
        <end position="38"/>
    </location>
</feature>
<keyword evidence="1" id="KW-0175">Coiled coil</keyword>
<dbReference type="AlphaFoldDB" id="A0A845DWI0"/>
<comment type="caution">
    <text evidence="3">The sequence shown here is derived from an EMBL/GenBank/DDBJ whole genome shotgun (WGS) entry which is preliminary data.</text>
</comment>
<dbReference type="RefSeq" id="WP_160839935.1">
    <property type="nucleotide sequence ID" value="NZ_WMET01000011.1"/>
</dbReference>
<reference evidence="3 4" key="1">
    <citation type="submission" date="2019-11" db="EMBL/GenBank/DDBJ databases">
        <title>Genome sequences of 17 halophilic strains isolated from different environments.</title>
        <authorList>
            <person name="Furrow R.E."/>
        </authorList>
    </citation>
    <scope>NUCLEOTIDE SEQUENCE [LARGE SCALE GENOMIC DNA]</scope>
    <source>
        <strain evidence="3 4">22511_23_Filter</strain>
    </source>
</reference>
<evidence type="ECO:0000313" key="4">
    <source>
        <dbReference type="Proteomes" id="UP000460949"/>
    </source>
</evidence>
<organism evidence="3 4">
    <name type="scientific">Halobacillus litoralis</name>
    <dbReference type="NCBI Taxonomy" id="45668"/>
    <lineage>
        <taxon>Bacteria</taxon>
        <taxon>Bacillati</taxon>
        <taxon>Bacillota</taxon>
        <taxon>Bacilli</taxon>
        <taxon>Bacillales</taxon>
        <taxon>Bacillaceae</taxon>
        <taxon>Halobacillus</taxon>
    </lineage>
</organism>
<accession>A0A845DWI0</accession>
<feature type="coiled-coil region" evidence="1">
    <location>
        <begin position="182"/>
        <end position="273"/>
    </location>
</feature>
<keyword evidence="2" id="KW-0472">Membrane</keyword>
<evidence type="ECO:0000256" key="1">
    <source>
        <dbReference type="SAM" id="Coils"/>
    </source>
</evidence>
<protein>
    <submittedName>
        <fullName evidence="3">Uncharacterized protein</fullName>
    </submittedName>
</protein>
<keyword evidence="2" id="KW-0812">Transmembrane</keyword>
<dbReference type="Proteomes" id="UP000460949">
    <property type="component" value="Unassembled WGS sequence"/>
</dbReference>
<dbReference type="EMBL" id="WMET01000011">
    <property type="protein sequence ID" value="MYL22021.1"/>
    <property type="molecule type" value="Genomic_DNA"/>
</dbReference>
<keyword evidence="2" id="KW-1133">Transmembrane helix</keyword>
<evidence type="ECO:0000313" key="3">
    <source>
        <dbReference type="EMBL" id="MYL22021.1"/>
    </source>
</evidence>
<sequence length="276" mass="32600">MFNKDKVNLRRKSSRIYVTVITFVFAGLAFFLTSGFIMKEKVEVLSSPVNENIEVSSTQNIEIIKWIYDQDKNRMEIVIDTKKLDSDYENLKFTSFQRSDESELKTETIFQFEDHYVVRINGLSKEYTQVALDLIGTEYSEGDKGEEELLKTLYADHREINKEDIVEKEDSEYITYTTHLIIDNIEKSVSETEEMIEENETKIDELNQRIRTLKEEKVYQTDEEKLDTNNDINSLEINIGELEKENSNLEMDLDMYQEKIEKAKQKEREKILEMTN</sequence>
<evidence type="ECO:0000256" key="2">
    <source>
        <dbReference type="SAM" id="Phobius"/>
    </source>
</evidence>
<name>A0A845DWI0_9BACI</name>